<dbReference type="EMBL" id="MVGT01001370">
    <property type="protein sequence ID" value="OVA12727.1"/>
    <property type="molecule type" value="Genomic_DNA"/>
</dbReference>
<dbReference type="InParanoid" id="A0A200QQK1"/>
<dbReference type="AlphaFoldDB" id="A0A200QQK1"/>
<comment type="caution">
    <text evidence="1">The sequence shown here is derived from an EMBL/GenBank/DDBJ whole genome shotgun (WGS) entry which is preliminary data.</text>
</comment>
<keyword evidence="2" id="KW-1185">Reference proteome</keyword>
<accession>A0A200QQK1</accession>
<sequence>MARPQKLRSATEEVVRDRATVAQLYSFSNCPTQHSFLFSLLSFSATFKRVVAEGLPQIWDGGKGFAYLRYGFMFGRESSRKELGDIIEDLRRGNNQNDAAPRD</sequence>
<protein>
    <submittedName>
        <fullName evidence="1">Uncharacterized protein</fullName>
    </submittedName>
</protein>
<evidence type="ECO:0000313" key="1">
    <source>
        <dbReference type="EMBL" id="OVA12727.1"/>
    </source>
</evidence>
<organism evidence="1 2">
    <name type="scientific">Macleaya cordata</name>
    <name type="common">Five-seeded plume-poppy</name>
    <name type="synonym">Bocconia cordata</name>
    <dbReference type="NCBI Taxonomy" id="56857"/>
    <lineage>
        <taxon>Eukaryota</taxon>
        <taxon>Viridiplantae</taxon>
        <taxon>Streptophyta</taxon>
        <taxon>Embryophyta</taxon>
        <taxon>Tracheophyta</taxon>
        <taxon>Spermatophyta</taxon>
        <taxon>Magnoliopsida</taxon>
        <taxon>Ranunculales</taxon>
        <taxon>Papaveraceae</taxon>
        <taxon>Papaveroideae</taxon>
        <taxon>Macleaya</taxon>
    </lineage>
</organism>
<name>A0A200QQK1_MACCD</name>
<reference evidence="1 2" key="1">
    <citation type="journal article" date="2017" name="Mol. Plant">
        <title>The Genome of Medicinal Plant Macleaya cordata Provides New Insights into Benzylisoquinoline Alkaloids Metabolism.</title>
        <authorList>
            <person name="Liu X."/>
            <person name="Liu Y."/>
            <person name="Huang P."/>
            <person name="Ma Y."/>
            <person name="Qing Z."/>
            <person name="Tang Q."/>
            <person name="Cao H."/>
            <person name="Cheng P."/>
            <person name="Zheng Y."/>
            <person name="Yuan Z."/>
            <person name="Zhou Y."/>
            <person name="Liu J."/>
            <person name="Tang Z."/>
            <person name="Zhuo Y."/>
            <person name="Zhang Y."/>
            <person name="Yu L."/>
            <person name="Huang J."/>
            <person name="Yang P."/>
            <person name="Peng Q."/>
            <person name="Zhang J."/>
            <person name="Jiang W."/>
            <person name="Zhang Z."/>
            <person name="Lin K."/>
            <person name="Ro D.K."/>
            <person name="Chen X."/>
            <person name="Xiong X."/>
            <person name="Shang Y."/>
            <person name="Huang S."/>
            <person name="Zeng J."/>
        </authorList>
    </citation>
    <scope>NUCLEOTIDE SEQUENCE [LARGE SCALE GENOMIC DNA]</scope>
    <source>
        <strain evidence="2">cv. BLH2017</strain>
        <tissue evidence="1">Root</tissue>
    </source>
</reference>
<proteinExistence type="predicted"/>
<dbReference type="Proteomes" id="UP000195402">
    <property type="component" value="Unassembled WGS sequence"/>
</dbReference>
<evidence type="ECO:0000313" key="2">
    <source>
        <dbReference type="Proteomes" id="UP000195402"/>
    </source>
</evidence>
<dbReference type="OrthoDB" id="1851682at2759"/>
<dbReference type="PANTHER" id="PTHR38384:SF2">
    <property type="entry name" value="MEMBRANE LIPOPROTEIN"/>
    <property type="match status" value="1"/>
</dbReference>
<dbReference type="PANTHER" id="PTHR38384">
    <property type="entry name" value="MEMBRANE LIPOPROTEIN-RELATED"/>
    <property type="match status" value="1"/>
</dbReference>
<gene>
    <name evidence="1" type="ORF">BVC80_9019g31</name>
</gene>